<dbReference type="Gene3D" id="2.60.40.1260">
    <property type="entry name" value="Lamin Tail domain"/>
    <property type="match status" value="5"/>
</dbReference>
<evidence type="ECO:0000259" key="4">
    <source>
        <dbReference type="PROSITE" id="PS51841"/>
    </source>
</evidence>
<comment type="caution">
    <text evidence="5">The sequence shown here is derived from an EMBL/GenBank/DDBJ whole genome shotgun (WGS) entry which is preliminary data.</text>
</comment>
<keyword evidence="2" id="KW-0812">Transmembrane</keyword>
<protein>
    <recommendedName>
        <fullName evidence="4">LTD domain-containing protein</fullName>
    </recommendedName>
</protein>
<dbReference type="Proteomes" id="UP001160142">
    <property type="component" value="Unassembled WGS sequence"/>
</dbReference>
<organism evidence="5 6">
    <name type="scientific">Antiquaquibacter oligotrophicus</name>
    <dbReference type="NCBI Taxonomy" id="2880260"/>
    <lineage>
        <taxon>Bacteria</taxon>
        <taxon>Bacillati</taxon>
        <taxon>Actinomycetota</taxon>
        <taxon>Actinomycetes</taxon>
        <taxon>Micrococcales</taxon>
        <taxon>Microbacteriaceae</taxon>
        <taxon>Antiquaquibacter</taxon>
    </lineage>
</organism>
<dbReference type="Pfam" id="PF00932">
    <property type="entry name" value="LTD"/>
    <property type="match status" value="6"/>
</dbReference>
<feature type="domain" description="LTD" evidence="4">
    <location>
        <begin position="276"/>
        <end position="379"/>
    </location>
</feature>
<dbReference type="InterPro" id="IPR001322">
    <property type="entry name" value="Lamin_tail_dom"/>
</dbReference>
<dbReference type="PANTHER" id="PTHR37397">
    <property type="entry name" value="SI:CH211-183D21.1"/>
    <property type="match status" value="1"/>
</dbReference>
<proteinExistence type="predicted"/>
<evidence type="ECO:0000256" key="3">
    <source>
        <dbReference type="SAM" id="SignalP"/>
    </source>
</evidence>
<feature type="chain" id="PRO_5046233530" description="LTD domain-containing protein" evidence="3">
    <location>
        <begin position="27"/>
        <end position="1260"/>
    </location>
</feature>
<feature type="domain" description="LTD" evidence="4">
    <location>
        <begin position="19"/>
        <end position="121"/>
    </location>
</feature>
<dbReference type="RefSeq" id="WP_322132241.1">
    <property type="nucleotide sequence ID" value="NZ_CP085036.1"/>
</dbReference>
<name>A0ABT6KIU2_9MICO</name>
<dbReference type="InterPro" id="IPR036415">
    <property type="entry name" value="Lamin_tail_dom_sf"/>
</dbReference>
<feature type="domain" description="LTD" evidence="4">
    <location>
        <begin position="537"/>
        <end position="636"/>
    </location>
</feature>
<feature type="transmembrane region" description="Helical" evidence="2">
    <location>
        <begin position="1237"/>
        <end position="1254"/>
    </location>
</feature>
<evidence type="ECO:0000313" key="6">
    <source>
        <dbReference type="Proteomes" id="UP001160142"/>
    </source>
</evidence>
<dbReference type="EMBL" id="JARXVQ010000001">
    <property type="protein sequence ID" value="MDH6179865.1"/>
    <property type="molecule type" value="Genomic_DNA"/>
</dbReference>
<sequence length="1260" mass="129470">MRRIAAILVALLGLSTIVAVSAPAAAATTDLVINEVESDGDTTDWIELYNPTGAAIDASGLRVTDDNPSRTFTIASGSIVPALGFLAVDVSVGSGSFGLGNGDQVHVWDGVTEIDSFTYASHAAVTWGACPDGSGVFVDTLVATKGAANACDAEPADYIVINEVESSGGTPGDWVELHNTASVQIDISGLVIKDNDDSHAWTIPAGTVIAAGGFAAFDVETGSSGFGLGGNDSARLFDGEVLVDSYSWTAHAATTYGRCPDGSGDFALTVEPTKAASNDCALPEGADEISINELQSDDPVAADWVELYNSGDTPMDLSGWVVADNGTTSVLPAAAVVPANGFLVLEQDTHFSFGLGNGDEFHLYLADGVTVVDEISYPSHPTAPGTWGRCPDGEGDIVLTAEATRGALNACAVDPAEALVINEIESNGDTTDWVELYNTASIPVDASGLLLKDSGEGNTITVPAASVIAPGGYLAVDVTGLGGADSARLMTADGTTLIDSYSWTAHADETFGRCPNGSGDFVDTDAATKGAPNDCPAPAGFDNIVINEVESSGGTPADWVEFYNTGDTAVDLSAWIIHDSEDDHTFVIPAGTTIEPLGFAVAVVDVPGGFGLGNNDRVRLYLPDNTTLVDERIWGPDHSPTTFGLCPDGTGEFIQTFSSTKGAPNDCSPVRINEVESSGGTPGDWVELVNAGDAAVDISGWIVKDNDDTHAVTIPAGTTLAAGAYYVVDTEPAFGLGGADSARLYDAASVLLDAYSWTEHAATSYARCPDGTGLFETSASPTRGALNDCAGIVPSSPWPGGPDVTVVSEQNFFGQDMSGLAYEGTGTETRGTLWAVNNGSGTLFKLQWNGTAWVPAASDWAAGKALRYPDGTGQPDAEGVGFAAAGSVDGIYVATERNGAASGVSRPSVLRFDVSDPGSTLTATHEWNLTGILPPMGNNTGLEGVTWVPDAFLTSRGMIDESTGLAYNPADYPAHGSGLFFVAVEATGDVYAVALETTGEATLIATIDPGLTIAAEVTFDASTGLLWAVCDEACQGKTVTLEIAQDGAFDGKFQISNVYENPEGMLDSIANEGFAIAPQELCIDNAKPVFYADDAETAGYALREATLDCVSDVDPVDPTDPTDPSGPAAPSESDLTPETQGGISGPKSAVQGSAIVVTVGQSWAGETVDGWLFSEPTHLGTRTVSESGVISVAIPLDATVGAHRLAVTDENGDVIGWYGIQVTAAVLASTGSTLPPIAPVAAVLLLLGVVALATRRVSAN</sequence>
<evidence type="ECO:0000256" key="2">
    <source>
        <dbReference type="SAM" id="Phobius"/>
    </source>
</evidence>
<accession>A0ABT6KIU2</accession>
<feature type="compositionally biased region" description="Low complexity" evidence="1">
    <location>
        <begin position="1122"/>
        <end position="1131"/>
    </location>
</feature>
<evidence type="ECO:0000256" key="1">
    <source>
        <dbReference type="SAM" id="MobiDB-lite"/>
    </source>
</evidence>
<gene>
    <name evidence="5" type="ORF">M2152_000047</name>
</gene>
<keyword evidence="3" id="KW-0732">Signal</keyword>
<keyword evidence="6" id="KW-1185">Reference proteome</keyword>
<reference evidence="5 6" key="1">
    <citation type="submission" date="2023-04" db="EMBL/GenBank/DDBJ databases">
        <title>Genome Encyclopedia of Bacteria and Archaea VI: Functional Genomics of Type Strains.</title>
        <authorList>
            <person name="Whitman W."/>
        </authorList>
    </citation>
    <scope>NUCLEOTIDE SEQUENCE [LARGE SCALE GENOMIC DNA]</scope>
    <source>
        <strain evidence="5 6">SG_E_30_P1</strain>
    </source>
</reference>
<feature type="region of interest" description="Disordered" evidence="1">
    <location>
        <begin position="1111"/>
        <end position="1148"/>
    </location>
</feature>
<dbReference type="PANTHER" id="PTHR37397:SF1">
    <property type="entry name" value="LTD DOMAIN-CONTAINING PROTEIN"/>
    <property type="match status" value="1"/>
</dbReference>
<feature type="domain" description="LTD" evidence="4">
    <location>
        <begin position="414"/>
        <end position="505"/>
    </location>
</feature>
<keyword evidence="2" id="KW-1133">Transmembrane helix</keyword>
<evidence type="ECO:0000313" key="5">
    <source>
        <dbReference type="EMBL" id="MDH6179865.1"/>
    </source>
</evidence>
<dbReference type="SUPFAM" id="SSF74853">
    <property type="entry name" value="Lamin A/C globular tail domain"/>
    <property type="match status" value="6"/>
</dbReference>
<feature type="signal peptide" evidence="3">
    <location>
        <begin position="1"/>
        <end position="26"/>
    </location>
</feature>
<feature type="domain" description="LTD" evidence="4">
    <location>
        <begin position="652"/>
        <end position="785"/>
    </location>
</feature>
<dbReference type="PROSITE" id="PS51841">
    <property type="entry name" value="LTD"/>
    <property type="match status" value="6"/>
</dbReference>
<feature type="domain" description="LTD" evidence="4">
    <location>
        <begin position="154"/>
        <end position="250"/>
    </location>
</feature>
<keyword evidence="2" id="KW-0472">Membrane</keyword>